<reference evidence="1 2" key="1">
    <citation type="journal article" date="2011" name="PLoS Pathog.">
        <title>Dynamic evolution of pathogenicity revealed by sequencing and comparative genomics of 19 Pseudomonas syringae isolates.</title>
        <authorList>
            <person name="Baltrus D.A."/>
            <person name="Nishimura M.T."/>
            <person name="Romanchuk A."/>
            <person name="Chang J.H."/>
            <person name="Mukhtar M.S."/>
            <person name="Cherkis K."/>
            <person name="Roach J."/>
            <person name="Grant S.R."/>
            <person name="Jones C.D."/>
            <person name="Dangl J.L."/>
        </authorList>
    </citation>
    <scope>NUCLEOTIDE SEQUENCE [LARGE SCALE GENOMIC DNA]</scope>
    <source>
        <strain evidence="1 2">301020</strain>
    </source>
</reference>
<dbReference type="AlphaFoldDB" id="A0A656G5W1"/>
<dbReference type="EMBL" id="AEAG01000227">
    <property type="protein sequence ID" value="EGH20997.1"/>
    <property type="molecule type" value="Genomic_DNA"/>
</dbReference>
<feature type="non-terminal residue" evidence="1">
    <location>
        <position position="1"/>
    </location>
</feature>
<sequence>KFHGPLEIWAVRTLGALVSSDSSGTTERREQLLVEVDGEVTPEKLAAIMKILKARETPPADNGFISIHQWEKWGFRADIYPG</sequence>
<protein>
    <submittedName>
        <fullName evidence="1">Uncharacterized protein</fullName>
    </submittedName>
</protein>
<accession>A0A656G5W1</accession>
<comment type="caution">
    <text evidence="1">The sequence shown here is derived from an EMBL/GenBank/DDBJ whole genome shotgun (WGS) entry which is preliminary data.</text>
</comment>
<gene>
    <name evidence="1" type="ORF">PSYMO_05620</name>
</gene>
<proteinExistence type="predicted"/>
<organism evidence="1 2">
    <name type="scientific">Pseudomonas amygdali pv. mori str. 301020</name>
    <dbReference type="NCBI Taxonomy" id="629261"/>
    <lineage>
        <taxon>Bacteria</taxon>
        <taxon>Pseudomonadati</taxon>
        <taxon>Pseudomonadota</taxon>
        <taxon>Gammaproteobacteria</taxon>
        <taxon>Pseudomonadales</taxon>
        <taxon>Pseudomonadaceae</taxon>
        <taxon>Pseudomonas</taxon>
        <taxon>Pseudomonas amygdali</taxon>
    </lineage>
</organism>
<name>A0A656G5W1_PSEA0</name>
<evidence type="ECO:0000313" key="1">
    <source>
        <dbReference type="EMBL" id="EGH20997.1"/>
    </source>
</evidence>
<dbReference type="Proteomes" id="UP000003465">
    <property type="component" value="Unassembled WGS sequence"/>
</dbReference>
<evidence type="ECO:0000313" key="2">
    <source>
        <dbReference type="Proteomes" id="UP000003465"/>
    </source>
</evidence>